<evidence type="ECO:0000313" key="2">
    <source>
        <dbReference type="Proteomes" id="UP000292855"/>
    </source>
</evidence>
<organism evidence="1 2">
    <name type="scientific">Sphingobacterium corticibacterium</name>
    <dbReference type="NCBI Taxonomy" id="2484746"/>
    <lineage>
        <taxon>Bacteria</taxon>
        <taxon>Pseudomonadati</taxon>
        <taxon>Bacteroidota</taxon>
        <taxon>Sphingobacteriia</taxon>
        <taxon>Sphingobacteriales</taxon>
        <taxon>Sphingobacteriaceae</taxon>
        <taxon>Sphingobacterium</taxon>
    </lineage>
</organism>
<dbReference type="EMBL" id="SGIT01000003">
    <property type="protein sequence ID" value="RZF58858.1"/>
    <property type="molecule type" value="Genomic_DNA"/>
</dbReference>
<sequence length="414" mass="45173">MKTIKQYVHVALALGFTLAAGSCTKDDNGPNDNDGPIIEGNSTYVLGVGITDAENNSTNYIVHTKDLLSGKISLLNNGILQEGYREYTNIGNYFYAIGGLGLTGVDAYYINDQSRLTAKKGLVFDHGADDYLHVDGGKTLLGVTVDRDAASGYEGNVEFFTVDVNGYTITKKTTVPVQDVYKAENGDHGWSHSGMVIRGNQAFQTVFPISSTWATPNVNTNYVAVYSYPDFQLQKVITDTRTGPSGAPLTRSGIFVTESGNIYTLFHAGYGFDHQQSLKDPAILRINAGEDEFDEDYYFKTVGIPNGGKIIKATYVGNNKLLAQIYTKETTSQWDQTDLRYAIVDLVKKEITAVQNSPIYTYSEEAFVDGDKAYLPAKVGTSLNIYEVDIPTATATKGVEIEATYVKGIGKLTK</sequence>
<dbReference type="RefSeq" id="WP_130142650.1">
    <property type="nucleotide sequence ID" value="NZ_SGIT01000003.1"/>
</dbReference>
<dbReference type="InterPro" id="IPR025401">
    <property type="entry name" value="DUF4374"/>
</dbReference>
<dbReference type="AlphaFoldDB" id="A0A4V2DBR0"/>
<dbReference type="Proteomes" id="UP000292855">
    <property type="component" value="Unassembled WGS sequence"/>
</dbReference>
<reference evidence="1 2" key="1">
    <citation type="submission" date="2019-02" db="EMBL/GenBank/DDBJ databases">
        <authorList>
            <person name="Li Y."/>
        </authorList>
    </citation>
    <scope>NUCLEOTIDE SEQUENCE [LARGE SCALE GENOMIC DNA]</scope>
    <source>
        <strain evidence="1 2">30C10-4-7</strain>
    </source>
</reference>
<dbReference type="Pfam" id="PF14298">
    <property type="entry name" value="DUF4374"/>
    <property type="match status" value="1"/>
</dbReference>
<evidence type="ECO:0000313" key="1">
    <source>
        <dbReference type="EMBL" id="RZF58858.1"/>
    </source>
</evidence>
<keyword evidence="2" id="KW-1185">Reference proteome</keyword>
<name>A0A4V2DBR0_9SPHI</name>
<dbReference type="PROSITE" id="PS51257">
    <property type="entry name" value="PROKAR_LIPOPROTEIN"/>
    <property type="match status" value="1"/>
</dbReference>
<protein>
    <submittedName>
        <fullName evidence="1">DUF4374 domain-containing protein</fullName>
    </submittedName>
</protein>
<comment type="caution">
    <text evidence="1">The sequence shown here is derived from an EMBL/GenBank/DDBJ whole genome shotgun (WGS) entry which is preliminary data.</text>
</comment>
<proteinExistence type="predicted"/>
<accession>A0A4V2DBR0</accession>
<dbReference type="OrthoDB" id="738440at2"/>
<gene>
    <name evidence="1" type="ORF">EWE74_16175</name>
</gene>